<proteinExistence type="predicted"/>
<sequence length="57" mass="6647">MQLAKLAVQIDTSVMTVSKNSKEISNVKKIQKWVPHEWKKTAILYTTTIYKHFGVFH</sequence>
<reference evidence="1 2" key="1">
    <citation type="submission" date="2015-07" db="EMBL/GenBank/DDBJ databases">
        <title>The genome of Dufourea novaeangliae.</title>
        <authorList>
            <person name="Pan H."/>
            <person name="Kapheim K."/>
        </authorList>
    </citation>
    <scope>NUCLEOTIDE SEQUENCE [LARGE SCALE GENOMIC DNA]</scope>
    <source>
        <strain evidence="1">0120121106</strain>
        <tissue evidence="1">Whole body</tissue>
    </source>
</reference>
<dbReference type="Proteomes" id="UP000076502">
    <property type="component" value="Unassembled WGS sequence"/>
</dbReference>
<name>A0A154P9U7_DUFNO</name>
<evidence type="ECO:0000313" key="2">
    <source>
        <dbReference type="Proteomes" id="UP000076502"/>
    </source>
</evidence>
<gene>
    <name evidence="1" type="ORF">WN55_10035</name>
</gene>
<keyword evidence="2" id="KW-1185">Reference proteome</keyword>
<dbReference type="AlphaFoldDB" id="A0A154P9U7"/>
<evidence type="ECO:0000313" key="1">
    <source>
        <dbReference type="EMBL" id="KZC08164.1"/>
    </source>
</evidence>
<protein>
    <submittedName>
        <fullName evidence="1">Uncharacterized protein</fullName>
    </submittedName>
</protein>
<organism evidence="1 2">
    <name type="scientific">Dufourea novaeangliae</name>
    <name type="common">Sweat bee</name>
    <dbReference type="NCBI Taxonomy" id="178035"/>
    <lineage>
        <taxon>Eukaryota</taxon>
        <taxon>Metazoa</taxon>
        <taxon>Ecdysozoa</taxon>
        <taxon>Arthropoda</taxon>
        <taxon>Hexapoda</taxon>
        <taxon>Insecta</taxon>
        <taxon>Pterygota</taxon>
        <taxon>Neoptera</taxon>
        <taxon>Endopterygota</taxon>
        <taxon>Hymenoptera</taxon>
        <taxon>Apocrita</taxon>
        <taxon>Aculeata</taxon>
        <taxon>Apoidea</taxon>
        <taxon>Anthophila</taxon>
        <taxon>Halictidae</taxon>
        <taxon>Rophitinae</taxon>
        <taxon>Dufourea</taxon>
    </lineage>
</organism>
<dbReference type="EMBL" id="KQ434844">
    <property type="protein sequence ID" value="KZC08164.1"/>
    <property type="molecule type" value="Genomic_DNA"/>
</dbReference>
<accession>A0A154P9U7</accession>